<reference evidence="1" key="1">
    <citation type="submission" date="2021-05" db="EMBL/GenBank/DDBJ databases">
        <title>An isolated secondary fermenter in methanogenic hydrocarbon-degrading communities.</title>
        <authorList>
            <person name="Liu Y.-F."/>
            <person name="Liu Z.-l."/>
        </authorList>
    </citation>
    <scope>NUCLEOTIDE SEQUENCE</scope>
    <source>
        <strain evidence="1">L-13</strain>
    </source>
</reference>
<evidence type="ECO:0000313" key="2">
    <source>
        <dbReference type="Proteomes" id="UP000682204"/>
    </source>
</evidence>
<protein>
    <submittedName>
        <fullName evidence="1">Glycerate kinase</fullName>
    </submittedName>
</protein>
<accession>A0ACD1DVC7</accession>
<sequence>MKLRHEARAVAEAALEAVRPGPALERFLEGRLFPGRVVVIAVGKAAWPMAAVARKILGDRVTAGLVVTKEGHGGGELGPWTIVEAGHPLPDRRSEEAAARALDGVSGLGEDDVVLLLLSGGGSALMEKPLPGLSLDDLASLTDRLLRRGADIVEINSLRKRLSAVKAGRLARAAFPARVLTLALSDVLGDRLDSIASGPAWPDGTTSEEALAVARRYGLELSPVMEERLKEETAKALPNVEGHVIGGVSHLCRAAADEARRRGFSPLLLTTSCDGEARELGRLFGSVAREIVRSGHPVAPPCAVLVGGESVVHVRGGGRGGRNQECALAAARSLDGMEGVAFLALGSDGTDGPTDAAGGLVDGGTWRRLAAAGLDGRALLDDNDAYRALEAAGDLLRTGPTGTNVNDLALLLVEG</sequence>
<evidence type="ECO:0000313" key="1">
    <source>
        <dbReference type="EMBL" id="QVL36018.1"/>
    </source>
</evidence>
<organism evidence="1 2">
    <name type="scientific">Aminirod propionatiphilus</name>
    <dbReference type="NCBI Taxonomy" id="3415223"/>
    <lineage>
        <taxon>Bacteria</taxon>
        <taxon>Thermotogati</taxon>
        <taxon>Synergistota</taxon>
        <taxon>Synergistia</taxon>
        <taxon>Synergistales</taxon>
        <taxon>Aminiphilaceae</taxon>
        <taxon>Aminirod</taxon>
    </lineage>
</organism>
<keyword evidence="1" id="KW-0808">Transferase</keyword>
<dbReference type="Proteomes" id="UP000682204">
    <property type="component" value="Chromosome"/>
</dbReference>
<dbReference type="EMBL" id="CP074691">
    <property type="protein sequence ID" value="QVL36018.1"/>
    <property type="molecule type" value="Genomic_DNA"/>
</dbReference>
<keyword evidence="2" id="KW-1185">Reference proteome</keyword>
<name>A0ACD1DVC7_9BACT</name>
<keyword evidence="1" id="KW-0418">Kinase</keyword>
<gene>
    <name evidence="1" type="ORF">KIH16_12890</name>
</gene>
<proteinExistence type="predicted"/>